<dbReference type="Proteomes" id="UP000017836">
    <property type="component" value="Unassembled WGS sequence"/>
</dbReference>
<dbReference type="AlphaFoldDB" id="W1P1L5"/>
<gene>
    <name evidence="2" type="ORF">AMTR_s00002p00268870</name>
</gene>
<protein>
    <submittedName>
        <fullName evidence="2">Uncharacterized protein</fullName>
    </submittedName>
</protein>
<name>W1P1L5_AMBTC</name>
<proteinExistence type="predicted"/>
<feature type="transmembrane region" description="Helical" evidence="1">
    <location>
        <begin position="68"/>
        <end position="94"/>
    </location>
</feature>
<evidence type="ECO:0000313" key="3">
    <source>
        <dbReference type="Proteomes" id="UP000017836"/>
    </source>
</evidence>
<feature type="transmembrane region" description="Helical" evidence="1">
    <location>
        <begin position="106"/>
        <end position="127"/>
    </location>
</feature>
<dbReference type="HOGENOM" id="CLU_1689077_0_0_1"/>
<dbReference type="EMBL" id="KI394767">
    <property type="protein sequence ID" value="ERN01466.1"/>
    <property type="molecule type" value="Genomic_DNA"/>
</dbReference>
<keyword evidence="1" id="KW-0812">Transmembrane</keyword>
<accession>W1P1L5</accession>
<organism evidence="2 3">
    <name type="scientific">Amborella trichopoda</name>
    <dbReference type="NCBI Taxonomy" id="13333"/>
    <lineage>
        <taxon>Eukaryota</taxon>
        <taxon>Viridiplantae</taxon>
        <taxon>Streptophyta</taxon>
        <taxon>Embryophyta</taxon>
        <taxon>Tracheophyta</taxon>
        <taxon>Spermatophyta</taxon>
        <taxon>Magnoliopsida</taxon>
        <taxon>Amborellales</taxon>
        <taxon>Amborellaceae</taxon>
        <taxon>Amborella</taxon>
    </lineage>
</organism>
<evidence type="ECO:0000256" key="1">
    <source>
        <dbReference type="SAM" id="Phobius"/>
    </source>
</evidence>
<evidence type="ECO:0000313" key="2">
    <source>
        <dbReference type="EMBL" id="ERN01466.1"/>
    </source>
</evidence>
<dbReference type="Gramene" id="ERN01466">
    <property type="protein sequence ID" value="ERN01466"/>
    <property type="gene ID" value="AMTR_s00002p00268870"/>
</dbReference>
<reference evidence="3" key="1">
    <citation type="journal article" date="2013" name="Science">
        <title>The Amborella genome and the evolution of flowering plants.</title>
        <authorList>
            <consortium name="Amborella Genome Project"/>
        </authorList>
    </citation>
    <scope>NUCLEOTIDE SEQUENCE [LARGE SCALE GENOMIC DNA]</scope>
</reference>
<sequence>MGQNISCLWPKVCMSPPQPNHMNQALPSNTPTLTLGEMNKTEEIKGIYEASSAILLPTYLTYTTERAIAIKVLIVIYQMCLMVSMGQLALIVFGSQSVKGMRKIKALIGLGLWLYIVGFPLHLFVIVPDSMVGMVSLNCGVATLMGFVMLFISIYF</sequence>
<keyword evidence="1" id="KW-0472">Membrane</keyword>
<feature type="transmembrane region" description="Helical" evidence="1">
    <location>
        <begin position="133"/>
        <end position="155"/>
    </location>
</feature>
<keyword evidence="3" id="KW-1185">Reference proteome</keyword>
<keyword evidence="1" id="KW-1133">Transmembrane helix</keyword>